<dbReference type="OrthoDB" id="892859at2"/>
<comment type="caution">
    <text evidence="1">The sequence shown here is derived from an EMBL/GenBank/DDBJ whole genome shotgun (WGS) entry which is preliminary data.</text>
</comment>
<reference evidence="1 2" key="1">
    <citation type="submission" date="2019-04" db="EMBL/GenBank/DDBJ databases">
        <title>Niastella caeni sp. nov., isolated from activated sludge.</title>
        <authorList>
            <person name="Sheng M."/>
        </authorList>
    </citation>
    <scope>NUCLEOTIDE SEQUENCE [LARGE SCALE GENOMIC DNA]</scope>
    <source>
        <strain evidence="1 2">HX-2-15</strain>
    </source>
</reference>
<evidence type="ECO:0000313" key="2">
    <source>
        <dbReference type="Proteomes" id="UP000306918"/>
    </source>
</evidence>
<protein>
    <submittedName>
        <fullName evidence="1">Uncharacterized protein</fullName>
    </submittedName>
</protein>
<keyword evidence="2" id="KW-1185">Reference proteome</keyword>
<evidence type="ECO:0000313" key="1">
    <source>
        <dbReference type="EMBL" id="THU33015.1"/>
    </source>
</evidence>
<dbReference type="EMBL" id="STFF01000010">
    <property type="protein sequence ID" value="THU33015.1"/>
    <property type="molecule type" value="Genomic_DNA"/>
</dbReference>
<sequence>MGAPFSDITLYTPTPYKNDTPEYWEDISLKNYVSDLYVQKMNGYKPPKTTRITIQPAYHNIWNRTWKNGSIVSIAPFYSHDEYVSLDRKGRYKYILDIIQTATIQLSDEYGWDRTVFEKAYIDIIECDFEFKIVYPAKMSRDKKRIGQVIIEKNEQTTTLNLLLKTGDSTKTVTLFKNRNWFCYDIAYEMAKNTKWLDNNTFGIFSKKSDKFGYYSIPDDVIIGKLDFKEPDIII</sequence>
<dbReference type="Proteomes" id="UP000306918">
    <property type="component" value="Unassembled WGS sequence"/>
</dbReference>
<accession>A0A4S8HDZ5</accession>
<name>A0A4S8HDZ5_9BACT</name>
<proteinExistence type="predicted"/>
<organism evidence="1 2">
    <name type="scientific">Niastella caeni</name>
    <dbReference type="NCBI Taxonomy" id="2569763"/>
    <lineage>
        <taxon>Bacteria</taxon>
        <taxon>Pseudomonadati</taxon>
        <taxon>Bacteroidota</taxon>
        <taxon>Chitinophagia</taxon>
        <taxon>Chitinophagales</taxon>
        <taxon>Chitinophagaceae</taxon>
        <taxon>Niastella</taxon>
    </lineage>
</organism>
<dbReference type="RefSeq" id="WP_136580205.1">
    <property type="nucleotide sequence ID" value="NZ_STFF01000010.1"/>
</dbReference>
<gene>
    <name evidence="1" type="ORF">FAM09_26595</name>
</gene>
<dbReference type="AlphaFoldDB" id="A0A4S8HDZ5"/>